<dbReference type="Proteomes" id="UP000594014">
    <property type="component" value="Chromosome"/>
</dbReference>
<keyword evidence="2" id="KW-1185">Reference proteome</keyword>
<dbReference type="EMBL" id="CP042469">
    <property type="protein sequence ID" value="QOX62655.1"/>
    <property type="molecule type" value="Genomic_DNA"/>
</dbReference>
<name>A0ACD1A8K2_9FIRM</name>
<sequence length="415" mass="46707">MKRIILLLVLLLILTACSSCTSLTAENLMKDFKGTEIDSSLIGNQQQNSADKTTEIADFSLAIFKRIQENENTLISPLSIISALSMTANGAEKNTLSQMEEVFGTDIGSLNEYLYSYRVDLPTSDKFKVSIANSIWFKDTKNLIIEEGFLQTNKDYYNADVYKAPFDDSTKNDINAWVNKKTNEQIKELLREKPPENSVLYLINALSFDAEWQEIYQDTAIREGEFTNKAGKKKTVDFMDSAEYGYIELPNAIGFSKPYADNQYSFVALLPEEGFSVSDFIKSLDGKLLINAIKNQSDERIYAFIPKFTFEYSKELSEILKELGIKDAFDVNLADFSAIGSSEGNLFINRVIHKTKIEVDEKGTKAGAVTAVELYAGAAAKTEPKIVKLNRPFFFMIVDNKFHMPIFMGVLNDVK</sequence>
<reference evidence="1" key="1">
    <citation type="submission" date="2019-08" db="EMBL/GenBank/DDBJ databases">
        <title>Genome sequence of Clostridiales bacterium MT110.</title>
        <authorList>
            <person name="Cao J."/>
        </authorList>
    </citation>
    <scope>NUCLEOTIDE SEQUENCE</scope>
    <source>
        <strain evidence="1">MT110</strain>
    </source>
</reference>
<accession>A0ACD1A8K2</accession>
<organism evidence="1 2">
    <name type="scientific">Anoxybacterium hadale</name>
    <dbReference type="NCBI Taxonomy" id="3408580"/>
    <lineage>
        <taxon>Bacteria</taxon>
        <taxon>Bacillati</taxon>
        <taxon>Bacillota</taxon>
        <taxon>Clostridia</taxon>
        <taxon>Peptostreptococcales</taxon>
        <taxon>Anaerovoracaceae</taxon>
        <taxon>Anoxybacterium</taxon>
    </lineage>
</organism>
<gene>
    <name evidence="1" type="ORF">FRZ06_04480</name>
</gene>
<protein>
    <submittedName>
        <fullName evidence="1">Uncharacterized protein</fullName>
    </submittedName>
</protein>
<evidence type="ECO:0000313" key="2">
    <source>
        <dbReference type="Proteomes" id="UP000594014"/>
    </source>
</evidence>
<proteinExistence type="predicted"/>
<evidence type="ECO:0000313" key="1">
    <source>
        <dbReference type="EMBL" id="QOX62655.1"/>
    </source>
</evidence>